<dbReference type="PRINTS" id="PR00839">
    <property type="entry name" value="V8PROTEASE"/>
</dbReference>
<dbReference type="InterPro" id="IPR043504">
    <property type="entry name" value="Peptidase_S1_PA_chymotrypsin"/>
</dbReference>
<dbReference type="EC" id="3.4.21.-" evidence="6"/>
<feature type="chain" id="PRO_5007358286" description="Serine protease" evidence="6">
    <location>
        <begin position="20"/>
        <end position="231"/>
    </location>
</feature>
<keyword evidence="2 6" id="KW-0645">Protease</keyword>
<dbReference type="RefSeq" id="WP_062495570.1">
    <property type="nucleotide sequence ID" value="NZ_LHZB01000111.1"/>
</dbReference>
<evidence type="ECO:0000259" key="7">
    <source>
        <dbReference type="PROSITE" id="PS50240"/>
    </source>
</evidence>
<dbReference type="InterPro" id="IPR001254">
    <property type="entry name" value="Trypsin_dom"/>
</dbReference>
<comment type="similarity">
    <text evidence="1 6">Belongs to the peptidase S1B family.</text>
</comment>
<dbReference type="PANTHER" id="PTHR15462">
    <property type="entry name" value="SERINE PROTEASE"/>
    <property type="match status" value="1"/>
</dbReference>
<dbReference type="InterPro" id="IPR050966">
    <property type="entry name" value="Glutamyl_endopeptidase"/>
</dbReference>
<evidence type="ECO:0000256" key="2">
    <source>
        <dbReference type="ARBA" id="ARBA00022670"/>
    </source>
</evidence>
<dbReference type="GO" id="GO:0006508">
    <property type="term" value="P:proteolysis"/>
    <property type="evidence" value="ECO:0007669"/>
    <property type="project" value="UniProtKB-KW"/>
</dbReference>
<dbReference type="PROSITE" id="PS00135">
    <property type="entry name" value="TRYPSIN_SER"/>
    <property type="match status" value="1"/>
</dbReference>
<feature type="signal peptide" evidence="6">
    <location>
        <begin position="1"/>
        <end position="19"/>
    </location>
</feature>
<dbReference type="EMBL" id="LHZB01000111">
    <property type="protein sequence ID" value="KXV01230.1"/>
    <property type="molecule type" value="Genomic_DNA"/>
</dbReference>
<dbReference type="InterPro" id="IPR008256">
    <property type="entry name" value="Peptidase_S1B"/>
</dbReference>
<sequence>MKRAGALLMLCLSGGGAMAAPAVALPGLGSDSHRSVVDVNTAPWRILGRVQTSLGGRCTGFAVAPTVMLTAAHCLWLPATRHYIQPEDVHVLMGYAMGQYRLHAQVTRFVIAPGYDPANEGGTASEDRATLVLDRPVVLSRDLVPYGSAQMGAAAMLVGYPQDRPEVPYGDISCQINGLALNGLIHHDCSATRGDSGGPLFVRQPDGQWGIVGIDVLATSGRGGFAAPLPH</sequence>
<dbReference type="Gene3D" id="2.40.10.10">
    <property type="entry name" value="Trypsin-like serine proteases"/>
    <property type="match status" value="2"/>
</dbReference>
<gene>
    <name evidence="8" type="ORF">AD929_07000</name>
</gene>
<dbReference type="AlphaFoldDB" id="A0A149QVA6"/>
<evidence type="ECO:0000256" key="3">
    <source>
        <dbReference type="ARBA" id="ARBA00022729"/>
    </source>
</evidence>
<dbReference type="PATRIC" id="fig|442.7.peg.1522"/>
<dbReference type="PROSITE" id="PS50240">
    <property type="entry name" value="TRYPSIN_DOM"/>
    <property type="match status" value="1"/>
</dbReference>
<name>A0A149QVA6_9PROT</name>
<evidence type="ECO:0000256" key="6">
    <source>
        <dbReference type="RuleBase" id="RU004296"/>
    </source>
</evidence>
<dbReference type="PANTHER" id="PTHR15462:SF8">
    <property type="entry name" value="SERINE PROTEASE"/>
    <property type="match status" value="1"/>
</dbReference>
<evidence type="ECO:0000256" key="5">
    <source>
        <dbReference type="ARBA" id="ARBA00022825"/>
    </source>
</evidence>
<dbReference type="InterPro" id="IPR009003">
    <property type="entry name" value="Peptidase_S1_PA"/>
</dbReference>
<evidence type="ECO:0000256" key="4">
    <source>
        <dbReference type="ARBA" id="ARBA00022801"/>
    </source>
</evidence>
<organism evidence="8 9">
    <name type="scientific">Gluconobacter potus</name>
    <dbReference type="NCBI Taxonomy" id="2724927"/>
    <lineage>
        <taxon>Bacteria</taxon>
        <taxon>Pseudomonadati</taxon>
        <taxon>Pseudomonadota</taxon>
        <taxon>Alphaproteobacteria</taxon>
        <taxon>Acetobacterales</taxon>
        <taxon>Acetobacteraceae</taxon>
        <taxon>Gluconobacter</taxon>
    </lineage>
</organism>
<comment type="caution">
    <text evidence="8">The sequence shown here is derived from an EMBL/GenBank/DDBJ whole genome shotgun (WGS) entry which is preliminary data.</text>
</comment>
<dbReference type="Pfam" id="PF00089">
    <property type="entry name" value="Trypsin"/>
    <property type="match status" value="1"/>
</dbReference>
<keyword evidence="4 6" id="KW-0378">Hydrolase</keyword>
<dbReference type="Proteomes" id="UP000075573">
    <property type="component" value="Unassembled WGS sequence"/>
</dbReference>
<evidence type="ECO:0000313" key="9">
    <source>
        <dbReference type="Proteomes" id="UP000075573"/>
    </source>
</evidence>
<dbReference type="InterPro" id="IPR018114">
    <property type="entry name" value="TRYPSIN_HIS"/>
</dbReference>
<proteinExistence type="inferred from homology"/>
<evidence type="ECO:0000256" key="1">
    <source>
        <dbReference type="ARBA" id="ARBA00008764"/>
    </source>
</evidence>
<accession>A0A149QVA6</accession>
<dbReference type="SUPFAM" id="SSF50494">
    <property type="entry name" value="Trypsin-like serine proteases"/>
    <property type="match status" value="1"/>
</dbReference>
<evidence type="ECO:0000313" key="8">
    <source>
        <dbReference type="EMBL" id="KXV01230.1"/>
    </source>
</evidence>
<protein>
    <recommendedName>
        <fullName evidence="6">Serine protease</fullName>
        <ecNumber evidence="6">3.4.21.-</ecNumber>
    </recommendedName>
</protein>
<dbReference type="GO" id="GO:0004252">
    <property type="term" value="F:serine-type endopeptidase activity"/>
    <property type="evidence" value="ECO:0007669"/>
    <property type="project" value="InterPro"/>
</dbReference>
<reference evidence="8 9" key="1">
    <citation type="submission" date="2015-06" db="EMBL/GenBank/DDBJ databases">
        <title>Improved classification and identification of acetic acid bacteria using matrix-assisted laser desorption/ionization time-of-flight mass spectrometry; Gluconobacter nephelii and Gluconobacter uchimurae are later heterotypic synonyms of Gluconobacter japonicus and Gluconobacter oxydans, respectively.</title>
        <authorList>
            <person name="Li L."/>
            <person name="Cleenwerck I."/>
            <person name="De Vuyst L."/>
            <person name="Vandamme P."/>
        </authorList>
    </citation>
    <scope>NUCLEOTIDE SEQUENCE [LARGE SCALE GENOMIC DNA]</scope>
    <source>
        <strain evidence="8 9">LMG 1764</strain>
    </source>
</reference>
<keyword evidence="3 6" id="KW-0732">Signal</keyword>
<dbReference type="InterPro" id="IPR033116">
    <property type="entry name" value="TRYPSIN_SER"/>
</dbReference>
<keyword evidence="5 6" id="KW-0720">Serine protease</keyword>
<feature type="domain" description="Peptidase S1" evidence="7">
    <location>
        <begin position="12"/>
        <end position="231"/>
    </location>
</feature>
<dbReference type="PROSITE" id="PS00134">
    <property type="entry name" value="TRYPSIN_HIS"/>
    <property type="match status" value="1"/>
</dbReference>